<feature type="non-terminal residue" evidence="12">
    <location>
        <position position="1"/>
    </location>
</feature>
<proteinExistence type="inferred from homology"/>
<dbReference type="InterPro" id="IPR005570">
    <property type="entry name" value="RPABC3"/>
</dbReference>
<evidence type="ECO:0000256" key="6">
    <source>
        <dbReference type="ARBA" id="ARBA00022695"/>
    </source>
</evidence>
<dbReference type="SUPFAM" id="SSF50249">
    <property type="entry name" value="Nucleic acid-binding proteins"/>
    <property type="match status" value="1"/>
</dbReference>
<dbReference type="InterPro" id="IPR012340">
    <property type="entry name" value="NA-bd_OB-fold"/>
</dbReference>
<dbReference type="Gene3D" id="2.40.270.10">
    <property type="entry name" value="DNA-directed RNA polymerase, subunit 2, domain 6"/>
    <property type="match status" value="1"/>
</dbReference>
<dbReference type="Pfam" id="PF03870">
    <property type="entry name" value="RNA_pol_Rpb8"/>
    <property type="match status" value="1"/>
</dbReference>
<dbReference type="SUPFAM" id="SSF64484">
    <property type="entry name" value="beta and beta-prime subunits of DNA dependent RNA-polymerase"/>
    <property type="match status" value="1"/>
</dbReference>
<dbReference type="EMBL" id="PIXR01001669">
    <property type="protein sequence ID" value="TBU00479.1"/>
    <property type="molecule type" value="Genomic_DNA"/>
</dbReference>
<keyword evidence="4 12" id="KW-0240">DNA-directed RNA polymerase</keyword>
<accession>A0A4Q9KZL9</accession>
<evidence type="ECO:0000313" key="12">
    <source>
        <dbReference type="EMBL" id="TBU00479.1"/>
    </source>
</evidence>
<evidence type="ECO:0000256" key="3">
    <source>
        <dbReference type="ARBA" id="ARBA00012418"/>
    </source>
</evidence>
<dbReference type="SMART" id="SM00658">
    <property type="entry name" value="RPOL8c"/>
    <property type="match status" value="1"/>
</dbReference>
<feature type="domain" description="DNA-directed RNA polymerase subunit 2 hybrid-binding" evidence="10">
    <location>
        <begin position="101"/>
        <end position="471"/>
    </location>
</feature>
<evidence type="ECO:0000259" key="10">
    <source>
        <dbReference type="Pfam" id="PF00562"/>
    </source>
</evidence>
<dbReference type="CDD" id="cd00653">
    <property type="entry name" value="RNA_pol_B_RPB2"/>
    <property type="match status" value="1"/>
</dbReference>
<keyword evidence="6" id="KW-0548">Nucleotidyltransferase</keyword>
<dbReference type="Gene3D" id="2.40.50.140">
    <property type="entry name" value="Nucleic acid-binding proteins"/>
    <property type="match status" value="1"/>
</dbReference>
<dbReference type="FunFam" id="2.40.270.10:FF:000006">
    <property type="entry name" value="DNA-directed RNA polymerase subunit beta"/>
    <property type="match status" value="1"/>
</dbReference>
<organism evidence="12 13">
    <name type="scientific">Hamiltosporidium magnivora</name>
    <dbReference type="NCBI Taxonomy" id="148818"/>
    <lineage>
        <taxon>Eukaryota</taxon>
        <taxon>Fungi</taxon>
        <taxon>Fungi incertae sedis</taxon>
        <taxon>Microsporidia</taxon>
        <taxon>Dubosqiidae</taxon>
        <taxon>Hamiltosporidium</taxon>
    </lineage>
</organism>
<dbReference type="Pfam" id="PF00562">
    <property type="entry name" value="RNA_pol_Rpb2_6"/>
    <property type="match status" value="1"/>
</dbReference>
<dbReference type="GO" id="GO:0000428">
    <property type="term" value="C:DNA-directed RNA polymerase complex"/>
    <property type="evidence" value="ECO:0007669"/>
    <property type="project" value="UniProtKB-KW"/>
</dbReference>
<evidence type="ECO:0000256" key="1">
    <source>
        <dbReference type="ARBA" id="ARBA00004123"/>
    </source>
</evidence>
<keyword evidence="5" id="KW-0808">Transferase</keyword>
<evidence type="ECO:0000256" key="7">
    <source>
        <dbReference type="ARBA" id="ARBA00023163"/>
    </source>
</evidence>
<comment type="subcellular location">
    <subcellularLocation>
        <location evidence="1">Nucleus</location>
    </subcellularLocation>
</comment>
<dbReference type="PROSITE" id="PS01166">
    <property type="entry name" value="RNA_POL_BETA"/>
    <property type="match status" value="1"/>
</dbReference>
<dbReference type="GO" id="GO:0003899">
    <property type="term" value="F:DNA-directed RNA polymerase activity"/>
    <property type="evidence" value="ECO:0007669"/>
    <property type="project" value="UniProtKB-EC"/>
</dbReference>
<gene>
    <name evidence="12" type="ORF">CWI39_1669p0010</name>
</gene>
<dbReference type="GO" id="GO:0032549">
    <property type="term" value="F:ribonucleoside binding"/>
    <property type="evidence" value="ECO:0007669"/>
    <property type="project" value="InterPro"/>
</dbReference>
<feature type="region of interest" description="Disordered" evidence="9">
    <location>
        <begin position="42"/>
        <end position="75"/>
    </location>
</feature>
<dbReference type="InterPro" id="IPR015712">
    <property type="entry name" value="DNA-dir_RNA_pol_su2"/>
</dbReference>
<name>A0A4Q9KZL9_9MICR</name>
<protein>
    <recommendedName>
        <fullName evidence="3">DNA-directed RNA polymerase</fullName>
        <ecNumber evidence="3">2.7.7.6</ecNumber>
    </recommendedName>
</protein>
<dbReference type="FunFam" id="2.40.270.10:FF:000011">
    <property type="entry name" value="DNA-directed RNA polymerase subunit beta"/>
    <property type="match status" value="1"/>
</dbReference>
<dbReference type="EC" id="2.7.7.6" evidence="3"/>
<evidence type="ECO:0000256" key="9">
    <source>
        <dbReference type="SAM" id="MobiDB-lite"/>
    </source>
</evidence>
<keyword evidence="8" id="KW-0539">Nucleus</keyword>
<evidence type="ECO:0000256" key="2">
    <source>
        <dbReference type="ARBA" id="ARBA00006835"/>
    </source>
</evidence>
<evidence type="ECO:0000256" key="5">
    <source>
        <dbReference type="ARBA" id="ARBA00022679"/>
    </source>
</evidence>
<dbReference type="Pfam" id="PF04560">
    <property type="entry name" value="RNA_pol_Rpb2_7"/>
    <property type="match status" value="1"/>
</dbReference>
<comment type="similarity">
    <text evidence="2">Belongs to the RNA polymerase beta chain family.</text>
</comment>
<dbReference type="InterPro" id="IPR007641">
    <property type="entry name" value="RNA_pol_Rpb2_7"/>
</dbReference>
<dbReference type="Gene3D" id="3.90.1800.10">
    <property type="entry name" value="RNA polymerase alpha subunit dimerisation domain"/>
    <property type="match status" value="1"/>
</dbReference>
<dbReference type="InterPro" id="IPR014724">
    <property type="entry name" value="RNA_pol_RPB2_OB-fold"/>
</dbReference>
<reference evidence="12 13" key="1">
    <citation type="submission" date="2017-12" db="EMBL/GenBank/DDBJ databases">
        <authorList>
            <person name="Pombert J.-F."/>
            <person name="Haag K.L."/>
            <person name="Ebert D."/>
        </authorList>
    </citation>
    <scope>NUCLEOTIDE SEQUENCE [LARGE SCALE GENOMIC DNA]</scope>
    <source>
        <strain evidence="12">IL-BN-2</strain>
    </source>
</reference>
<comment type="caution">
    <text evidence="12">The sequence shown here is derived from an EMBL/GenBank/DDBJ whole genome shotgun (WGS) entry which is preliminary data.</text>
</comment>
<dbReference type="GO" id="GO:0003677">
    <property type="term" value="F:DNA binding"/>
    <property type="evidence" value="ECO:0007669"/>
    <property type="project" value="InterPro"/>
</dbReference>
<evidence type="ECO:0000313" key="13">
    <source>
        <dbReference type="Proteomes" id="UP000293045"/>
    </source>
</evidence>
<evidence type="ECO:0000259" key="11">
    <source>
        <dbReference type="Pfam" id="PF04560"/>
    </source>
</evidence>
<feature type="compositionally biased region" description="Low complexity" evidence="9">
    <location>
        <begin position="42"/>
        <end position="72"/>
    </location>
</feature>
<dbReference type="PANTHER" id="PTHR20856">
    <property type="entry name" value="DNA-DIRECTED RNA POLYMERASE I SUBUNIT 2"/>
    <property type="match status" value="1"/>
</dbReference>
<keyword evidence="7" id="KW-0804">Transcription</keyword>
<dbReference type="AlphaFoldDB" id="A0A4Q9KZL9"/>
<dbReference type="Proteomes" id="UP000293045">
    <property type="component" value="Unassembled WGS sequence"/>
</dbReference>
<sequence>SISSSVGGGVSSSVGSSISSSISSSVGGGVSSSVGSSVGSSIINNTNTNTTTNTTTNTNTNTSNTNTNTTSNPTLKRYFPLPSNVNYTHCEIHPSMILGICASAIPFPDHNQSPRNTYQSAMGKQAMGIFATNFLLRMDTLSNILFYPQKPLVVTKCMEFLRFKELPSGQNAIVAIACYSGYNQEDSIIMNQSAIDRGLFRSFFYRTYSDQENMTRPGLSEDFVKPIRSEVIRMKNLNYDKLDVDGLIVPGLRVMGDDVLIGKVVPILDPERSTKNKPVYLKKDSSTPMRSTESGVVDTVLVTNREGYKFTKVKVRSCRVPQIGDKFASRHGQKGTIGITLRQEDMPFSKEGVIPDIIINPHAIPARMTIGHLIECLLGKVSALKGREGDATPFTNLSVNDISDMLVGSGYNKRGYEIMYSGLTGRKMKMQIFMGPTYYQRLKHMVEDKIHARARGPLQILTRQPVEGRSRDGGLRFGEMERDCIISHGMSAFLKERLLDVSDSYTVSVCDLCGLFGIYDGKGYFECKGCKNTTKGSLIGGGCVRGVGEGCRGEGGGGKEKVVEEVKEEVVCGKRRKGAGAGGRILTDKFIVKEKDKEGKKFDNVSRITLVSKDTSLTLDYNSHLFKVNIDDLLEVTLYEGINDDSLIPTDYVYVMQGKVYQVDERDSFVVINASFGGLCMILSILQDKARNISEFSDIVIGLKHV</sequence>
<dbReference type="Gene3D" id="2.40.50.150">
    <property type="match status" value="1"/>
</dbReference>
<dbReference type="InterPro" id="IPR007120">
    <property type="entry name" value="DNA-dir_RNAP_su2_dom"/>
</dbReference>
<evidence type="ECO:0000256" key="8">
    <source>
        <dbReference type="ARBA" id="ARBA00023242"/>
    </source>
</evidence>
<dbReference type="GO" id="GO:0006351">
    <property type="term" value="P:DNA-templated transcription"/>
    <property type="evidence" value="ECO:0007669"/>
    <property type="project" value="InterPro"/>
</dbReference>
<evidence type="ECO:0000256" key="4">
    <source>
        <dbReference type="ARBA" id="ARBA00022478"/>
    </source>
</evidence>
<dbReference type="VEuPathDB" id="MicrosporidiaDB:CWI36_0904p0010"/>
<dbReference type="InterPro" id="IPR037033">
    <property type="entry name" value="DNA-dir_RNAP_su2_hyb_sf"/>
</dbReference>
<dbReference type="InterPro" id="IPR007121">
    <property type="entry name" value="RNA_pol_bsu_CS"/>
</dbReference>
<dbReference type="FunFam" id="2.40.50.150:FF:000002">
    <property type="entry name" value="DNA-directed RNA polymerase subunit beta"/>
    <property type="match status" value="1"/>
</dbReference>
<dbReference type="VEuPathDB" id="MicrosporidiaDB:CWI39_1669p0010"/>
<dbReference type="GO" id="GO:0005634">
    <property type="term" value="C:nucleus"/>
    <property type="evidence" value="ECO:0007669"/>
    <property type="project" value="UniProtKB-SubCell"/>
</dbReference>
<feature type="domain" description="RNA polymerase Rpb2" evidence="11">
    <location>
        <begin position="473"/>
        <end position="535"/>
    </location>
</feature>